<evidence type="ECO:0000313" key="2">
    <source>
        <dbReference type="EMBL" id="GIG15165.1"/>
    </source>
</evidence>
<reference evidence="2" key="1">
    <citation type="submission" date="2021-01" db="EMBL/GenBank/DDBJ databases">
        <title>Whole genome shotgun sequence of Catellatospora methionotrophica NBRC 14553.</title>
        <authorList>
            <person name="Komaki H."/>
            <person name="Tamura T."/>
        </authorList>
    </citation>
    <scope>NUCLEOTIDE SEQUENCE</scope>
    <source>
        <strain evidence="2">NBRC 14553</strain>
    </source>
</reference>
<evidence type="ECO:0000259" key="1">
    <source>
        <dbReference type="Pfam" id="PF15567"/>
    </source>
</evidence>
<dbReference type="Proteomes" id="UP000660339">
    <property type="component" value="Unassembled WGS sequence"/>
</dbReference>
<sequence>MRGKPHPDEPALTVTQHEERDIGWVFYYQSTRYVESGDPVHMVLGNAPILIDRASGLPHLLGTARGVDTNLADYKAGRHACELCSN</sequence>
<dbReference type="RefSeq" id="WP_166379512.1">
    <property type="nucleotide sequence ID" value="NZ_BAAATT010000005.1"/>
</dbReference>
<evidence type="ECO:0000313" key="3">
    <source>
        <dbReference type="Proteomes" id="UP000660339"/>
    </source>
</evidence>
<keyword evidence="3" id="KW-1185">Reference proteome</keyword>
<organism evidence="2 3">
    <name type="scientific">Catellatospora methionotrophica</name>
    <dbReference type="NCBI Taxonomy" id="121620"/>
    <lineage>
        <taxon>Bacteria</taxon>
        <taxon>Bacillati</taxon>
        <taxon>Actinomycetota</taxon>
        <taxon>Actinomycetes</taxon>
        <taxon>Micromonosporales</taxon>
        <taxon>Micromonosporaceae</taxon>
        <taxon>Catellatospora</taxon>
    </lineage>
</organism>
<protein>
    <recommendedName>
        <fullName evidence="1">Immunity protein 35 domain-containing protein</fullName>
    </recommendedName>
</protein>
<gene>
    <name evidence="2" type="ORF">Cme02nite_34970</name>
</gene>
<dbReference type="Pfam" id="PF15567">
    <property type="entry name" value="Imm35"/>
    <property type="match status" value="1"/>
</dbReference>
<feature type="domain" description="Immunity protein 35" evidence="1">
    <location>
        <begin position="12"/>
        <end position="65"/>
    </location>
</feature>
<dbReference type="InterPro" id="IPR029082">
    <property type="entry name" value="Imm35"/>
</dbReference>
<name>A0A8J3LM43_9ACTN</name>
<dbReference type="EMBL" id="BONJ01000019">
    <property type="protein sequence ID" value="GIG15165.1"/>
    <property type="molecule type" value="Genomic_DNA"/>
</dbReference>
<dbReference type="AlphaFoldDB" id="A0A8J3LM43"/>
<comment type="caution">
    <text evidence="2">The sequence shown here is derived from an EMBL/GenBank/DDBJ whole genome shotgun (WGS) entry which is preliminary data.</text>
</comment>
<proteinExistence type="predicted"/>
<accession>A0A8J3LM43</accession>